<evidence type="ECO:0000313" key="4">
    <source>
        <dbReference type="EMBL" id="MDO7252856.1"/>
    </source>
</evidence>
<protein>
    <submittedName>
        <fullName evidence="5">SH3 domain-containing protein</fullName>
    </submittedName>
</protein>
<dbReference type="Proteomes" id="UP001177258">
    <property type="component" value="Unassembled WGS sequence"/>
</dbReference>
<feature type="region of interest" description="Disordered" evidence="1">
    <location>
        <begin position="55"/>
        <end position="90"/>
    </location>
</feature>
<keyword evidence="2" id="KW-0472">Membrane</keyword>
<dbReference type="Proteomes" id="UP001240777">
    <property type="component" value="Unassembled WGS sequence"/>
</dbReference>
<evidence type="ECO:0000256" key="2">
    <source>
        <dbReference type="SAM" id="Phobius"/>
    </source>
</evidence>
<gene>
    <name evidence="4" type="ORF">Q5I04_02870</name>
    <name evidence="5" type="ORF">Q5I06_03800</name>
</gene>
<evidence type="ECO:0000313" key="5">
    <source>
        <dbReference type="EMBL" id="MDP2538899.1"/>
    </source>
</evidence>
<dbReference type="Gene3D" id="2.30.30.40">
    <property type="entry name" value="SH3 Domains"/>
    <property type="match status" value="2"/>
</dbReference>
<reference evidence="5 7" key="1">
    <citation type="submission" date="2023-07" db="EMBL/GenBank/DDBJ databases">
        <title>Unpublished Manusciprt.</title>
        <authorList>
            <person name="Aydin F."/>
            <person name="Tarhane S."/>
            <person name="Saticioglu I.B."/>
            <person name="Karakaya E."/>
            <person name="Abay S."/>
            <person name="Guran O."/>
            <person name="Bozkurt E."/>
            <person name="Uzum N."/>
            <person name="Olgun K."/>
            <person name="Jablonski D."/>
        </authorList>
    </citation>
    <scope>NUCLEOTIDE SEQUENCE</scope>
    <source>
        <strain evidence="7">faydin-H75</strain>
        <strain evidence="5">Faydin-H76</strain>
    </source>
</reference>
<sequence length="256" mass="28669">MNIKSLFKLYTIPILALFFGFGLYYVVFVGTNKQKEDSIPESFNPAVLSQPEMNYKEEENKLEQSSVSASLDNGENFSTDKKSNPDKKISSENFNVSSPIYSSDVPIATNATQTPQNLDHSGIYVALGKILNIRKSPNVTSEIVGKLRYNQKIEVEMIQGDWARLKNGWVYARLLKPVESKPQPSKNTAEKPLIGFYKSLKVVNIRLEPTVSSKIVGKLVPNQIIEVKDIRDGWGKIQNGWVLLDLLSKQGDNSSL</sequence>
<feature type="compositionally biased region" description="Basic and acidic residues" evidence="1">
    <location>
        <begin position="78"/>
        <end position="90"/>
    </location>
</feature>
<dbReference type="RefSeq" id="WP_305516702.1">
    <property type="nucleotide sequence ID" value="NZ_JAUPEV010000003.1"/>
</dbReference>
<evidence type="ECO:0000313" key="7">
    <source>
        <dbReference type="Proteomes" id="UP001240777"/>
    </source>
</evidence>
<dbReference type="PANTHER" id="PTHR34408:SF1">
    <property type="entry name" value="GLYCOSYL HYDROLASE FAMILY 19 DOMAIN-CONTAINING PROTEIN HI_1415"/>
    <property type="match status" value="1"/>
</dbReference>
<evidence type="ECO:0000256" key="1">
    <source>
        <dbReference type="SAM" id="MobiDB-lite"/>
    </source>
</evidence>
<reference evidence="4 6" key="3">
    <citation type="journal article" date="2024" name="Syst. Appl. Microbiol.">
        <title>Helicobacter cappadocius sp. nov., from lizards: The first psychrotrophic Helicobacter species.</title>
        <authorList>
            <person name="Aydin F."/>
            <person name="Tarhane S."/>
            <person name="Karakaya E."/>
            <person name="Abay S."/>
            <person name="Kayman T."/>
            <person name="Guran O."/>
            <person name="Bozkurt E."/>
            <person name="Uzum N."/>
            <person name="Avci A."/>
            <person name="Olgun K."/>
            <person name="Jablonski D."/>
            <person name="Guran C."/>
            <person name="Burcin Saticioglu I."/>
        </authorList>
    </citation>
    <scope>NUCLEOTIDE SEQUENCE [LARGE SCALE GENOMIC DNA]</scope>
    <source>
        <strain evidence="4">Faydin-H75</strain>
        <strain evidence="6">faydin-H76</strain>
    </source>
</reference>
<keyword evidence="2" id="KW-1133">Transmembrane helix</keyword>
<dbReference type="EMBL" id="JAUYZK010000004">
    <property type="protein sequence ID" value="MDP2538899.1"/>
    <property type="molecule type" value="Genomic_DNA"/>
</dbReference>
<proteinExistence type="predicted"/>
<keyword evidence="2" id="KW-0812">Transmembrane</keyword>
<dbReference type="EMBL" id="JAUPEV010000003">
    <property type="protein sequence ID" value="MDO7252856.1"/>
    <property type="molecule type" value="Genomic_DNA"/>
</dbReference>
<feature type="domain" description="SH3b" evidence="3">
    <location>
        <begin position="131"/>
        <end position="175"/>
    </location>
</feature>
<feature type="transmembrane region" description="Helical" evidence="2">
    <location>
        <begin position="7"/>
        <end position="27"/>
    </location>
</feature>
<keyword evidence="7" id="KW-1185">Reference proteome</keyword>
<dbReference type="InterPro" id="IPR052354">
    <property type="entry name" value="Cell_Wall_Dynamics_Protein"/>
</dbReference>
<name>A0AA90PKR9_9HELI</name>
<comment type="caution">
    <text evidence="5">The sequence shown here is derived from an EMBL/GenBank/DDBJ whole genome shotgun (WGS) entry which is preliminary data.</text>
</comment>
<evidence type="ECO:0000259" key="3">
    <source>
        <dbReference type="Pfam" id="PF08239"/>
    </source>
</evidence>
<dbReference type="PANTHER" id="PTHR34408">
    <property type="entry name" value="FAMILY PROTEIN, PUTATIVE-RELATED"/>
    <property type="match status" value="1"/>
</dbReference>
<dbReference type="AlphaFoldDB" id="A0AA90PKR9"/>
<dbReference type="Pfam" id="PF08239">
    <property type="entry name" value="SH3_3"/>
    <property type="match status" value="1"/>
</dbReference>
<reference evidence="4" key="2">
    <citation type="submission" date="2023-07" db="EMBL/GenBank/DDBJ databases">
        <authorList>
            <person name="Aydin F."/>
            <person name="Tarhane S."/>
            <person name="Saticioglu I.B."/>
            <person name="Karakaya E."/>
            <person name="Abay S."/>
            <person name="Guran O."/>
            <person name="Bozkurt E."/>
            <person name="Uzum N."/>
            <person name="Olgun K."/>
            <person name="Jablonski D."/>
        </authorList>
    </citation>
    <scope>NUCLEOTIDE SEQUENCE</scope>
    <source>
        <strain evidence="4">Faydin-H75</strain>
    </source>
</reference>
<dbReference type="InterPro" id="IPR003646">
    <property type="entry name" value="SH3-like_bac-type"/>
</dbReference>
<evidence type="ECO:0000313" key="6">
    <source>
        <dbReference type="Proteomes" id="UP001177258"/>
    </source>
</evidence>
<organism evidence="5 6">
    <name type="scientific">Helicobacter cappadocius</name>
    <dbReference type="NCBI Taxonomy" id="3063998"/>
    <lineage>
        <taxon>Bacteria</taxon>
        <taxon>Pseudomonadati</taxon>
        <taxon>Campylobacterota</taxon>
        <taxon>Epsilonproteobacteria</taxon>
        <taxon>Campylobacterales</taxon>
        <taxon>Helicobacteraceae</taxon>
        <taxon>Helicobacter</taxon>
    </lineage>
</organism>
<accession>A0AA90PKR9</accession>
<feature type="compositionally biased region" description="Polar residues" evidence="1">
    <location>
        <begin position="63"/>
        <end position="77"/>
    </location>
</feature>